<accession>A0A1H8DB34</accession>
<evidence type="ECO:0000256" key="1">
    <source>
        <dbReference type="ARBA" id="ARBA00001946"/>
    </source>
</evidence>
<dbReference type="InterPro" id="IPR003374">
    <property type="entry name" value="ApbE-like_sf"/>
</dbReference>
<dbReference type="AlphaFoldDB" id="A0A1H8DB34"/>
<dbReference type="OrthoDB" id="9778595at2"/>
<dbReference type="RefSeq" id="WP_093665428.1">
    <property type="nucleotide sequence ID" value="NZ_FOCF01000004.1"/>
</dbReference>
<dbReference type="PANTHER" id="PTHR30040">
    <property type="entry name" value="THIAMINE BIOSYNTHESIS LIPOPROTEIN APBE"/>
    <property type="match status" value="1"/>
</dbReference>
<keyword evidence="5" id="KW-0808">Transferase</keyword>
<comment type="cofactor">
    <cofactor evidence="1">
        <name>Mg(2+)</name>
        <dbReference type="ChEBI" id="CHEBI:18420"/>
    </cofactor>
</comment>
<keyword evidence="4" id="KW-0285">Flavoprotein</keyword>
<dbReference type="Gene3D" id="3.10.520.10">
    <property type="entry name" value="ApbE-like domains"/>
    <property type="match status" value="1"/>
</dbReference>
<dbReference type="Pfam" id="PF02424">
    <property type="entry name" value="ApbE"/>
    <property type="match status" value="1"/>
</dbReference>
<dbReference type="Proteomes" id="UP000199206">
    <property type="component" value="Unassembled WGS sequence"/>
</dbReference>
<comment type="catalytic activity">
    <reaction evidence="10">
        <text>L-threonyl-[protein] + FAD = FMN-L-threonyl-[protein] + AMP + H(+)</text>
        <dbReference type="Rhea" id="RHEA:36847"/>
        <dbReference type="Rhea" id="RHEA-COMP:11060"/>
        <dbReference type="Rhea" id="RHEA-COMP:11061"/>
        <dbReference type="ChEBI" id="CHEBI:15378"/>
        <dbReference type="ChEBI" id="CHEBI:30013"/>
        <dbReference type="ChEBI" id="CHEBI:57692"/>
        <dbReference type="ChEBI" id="CHEBI:74257"/>
        <dbReference type="ChEBI" id="CHEBI:456215"/>
        <dbReference type="EC" id="2.7.1.180"/>
    </reaction>
</comment>
<gene>
    <name evidence="11" type="ORF">SAMN05192583_1847</name>
</gene>
<organism evidence="11 12">
    <name type="scientific">Sphingomonas gellani</name>
    <dbReference type="NCBI Taxonomy" id="1166340"/>
    <lineage>
        <taxon>Bacteria</taxon>
        <taxon>Pseudomonadati</taxon>
        <taxon>Pseudomonadota</taxon>
        <taxon>Alphaproteobacteria</taxon>
        <taxon>Sphingomonadales</taxon>
        <taxon>Sphingomonadaceae</taxon>
        <taxon>Sphingomonas</taxon>
    </lineage>
</organism>
<dbReference type="EC" id="2.7.1.180" evidence="2"/>
<evidence type="ECO:0000256" key="2">
    <source>
        <dbReference type="ARBA" id="ARBA00011955"/>
    </source>
</evidence>
<dbReference type="GO" id="GO:0016740">
    <property type="term" value="F:transferase activity"/>
    <property type="evidence" value="ECO:0007669"/>
    <property type="project" value="UniProtKB-KW"/>
</dbReference>
<dbReference type="EMBL" id="FOCF01000004">
    <property type="protein sequence ID" value="SEN04024.1"/>
    <property type="molecule type" value="Genomic_DNA"/>
</dbReference>
<evidence type="ECO:0000256" key="10">
    <source>
        <dbReference type="ARBA" id="ARBA00048540"/>
    </source>
</evidence>
<keyword evidence="6" id="KW-0479">Metal-binding</keyword>
<keyword evidence="12" id="KW-1185">Reference proteome</keyword>
<dbReference type="GO" id="GO:0046872">
    <property type="term" value="F:metal ion binding"/>
    <property type="evidence" value="ECO:0007669"/>
    <property type="project" value="UniProtKB-KW"/>
</dbReference>
<evidence type="ECO:0000256" key="9">
    <source>
        <dbReference type="ARBA" id="ARBA00031306"/>
    </source>
</evidence>
<sequence>MAVLADVERFAAMGTRVELHRFGEGDPAALAGARRAIEAVDDALTIHRPSATTVLNERLLAGQEAAVDDPLLLKALVTIDEAHRATLGLFDPAADRRLGAAGWGDILLDREAGRIRAATPLALDFGGFGKGFALDLACVALRAAGVRSACLSAGESSIAVVGEHPLGGGWPFAIPHPLRPGQTLLELELNDEAMSISSTVGAGVDAPERAPMIRPGYAAPVTRRRCTVAIDRLGARAEAMSTALIVADDDRAIRLLSGRPNRNFLFDLSQEAAMPVPPSRMSLQ</sequence>
<dbReference type="SUPFAM" id="SSF143631">
    <property type="entry name" value="ApbE-like"/>
    <property type="match status" value="1"/>
</dbReference>
<evidence type="ECO:0000256" key="8">
    <source>
        <dbReference type="ARBA" id="ARBA00022842"/>
    </source>
</evidence>
<evidence type="ECO:0000256" key="4">
    <source>
        <dbReference type="ARBA" id="ARBA00022630"/>
    </source>
</evidence>
<reference evidence="12" key="1">
    <citation type="submission" date="2016-10" db="EMBL/GenBank/DDBJ databases">
        <authorList>
            <person name="Varghese N."/>
            <person name="Submissions S."/>
        </authorList>
    </citation>
    <scope>NUCLEOTIDE SEQUENCE [LARGE SCALE GENOMIC DNA]</scope>
    <source>
        <strain evidence="12">S6-262</strain>
    </source>
</reference>
<evidence type="ECO:0000256" key="3">
    <source>
        <dbReference type="ARBA" id="ARBA00016337"/>
    </source>
</evidence>
<evidence type="ECO:0000313" key="12">
    <source>
        <dbReference type="Proteomes" id="UP000199206"/>
    </source>
</evidence>
<dbReference type="STRING" id="1166340.SAMN05192583_1847"/>
<protein>
    <recommendedName>
        <fullName evidence="3">FAD:protein FMN transferase</fullName>
        <ecNumber evidence="2">2.7.1.180</ecNumber>
    </recommendedName>
    <alternativeName>
        <fullName evidence="9">Flavin transferase</fullName>
    </alternativeName>
</protein>
<dbReference type="PANTHER" id="PTHR30040:SF2">
    <property type="entry name" value="FAD:PROTEIN FMN TRANSFERASE"/>
    <property type="match status" value="1"/>
</dbReference>
<evidence type="ECO:0000256" key="7">
    <source>
        <dbReference type="ARBA" id="ARBA00022827"/>
    </source>
</evidence>
<keyword evidence="11" id="KW-0449">Lipoprotein</keyword>
<dbReference type="InterPro" id="IPR024932">
    <property type="entry name" value="ApbE"/>
</dbReference>
<keyword evidence="7" id="KW-0274">FAD</keyword>
<evidence type="ECO:0000256" key="5">
    <source>
        <dbReference type="ARBA" id="ARBA00022679"/>
    </source>
</evidence>
<evidence type="ECO:0000256" key="6">
    <source>
        <dbReference type="ARBA" id="ARBA00022723"/>
    </source>
</evidence>
<name>A0A1H8DB34_9SPHN</name>
<keyword evidence="8" id="KW-0460">Magnesium</keyword>
<proteinExistence type="predicted"/>
<evidence type="ECO:0000313" key="11">
    <source>
        <dbReference type="EMBL" id="SEN04024.1"/>
    </source>
</evidence>